<sequence length="741" mass="82726">SLPPRKFAPEPIETSSKSSKDVRQHEPSSSNAATPKPRRFAVEPVESQHISSKDKKESTAEEKPKARRFAVQPVETEHKSSKHSSRASNGAASGEKSPPRRFAPQLAETSAKSNRGHQPEHNIPSHIKFRPEPVETTYRSNRKPQMDDEEVGPKDEGAKRPKRFTPVLVDTAKRSRRAGDAMPALNQSQKTESGHHLHAREHRRHIRGHKTPLEEAGDPMDTDSPSSSTQALDIPTQLRRHLAPLDGSAPQRRPAVQSQRTHSFRCPELDTIESSESEPTSDLSSLSSSPGQGSPITASDSSYNEGHKHATRIRESVDESFQHYLLELEAKRAAEQRLRDLANAAFPNSDYHEPVQHYVDEDGSDEMKIEDRPVTWADYEDEVLLQMARRRESTAKISWEQMEMQRHAEKLEQERNAAKTTAKQPTQSPWWNPATSYGFQDDEEEMRSMRDRARPPMLGADIQFPRCPSPEPARFDVTQGSTVLRQQMCYLTEHAESEANRPDEEVGLWHAPSPDADKGEVSVWSRKTSTKGSGKLGLWGGFCVDDGTSTAPASGGLIPPTGPTGLLTPRVERVENPFESSFADPSAAIQIGAGLRTPPTPPRSIQDGDLGRIDGVLNAEHDLDEVMEKEYPDTFITQVFNYLSLGYPTLARPFDEELSKISRVSIAELRKDDRKAKKSSKGYIRIGPDFEGDGMAEQESVRWHALKLYVREWARQEKNMVKVDGPGGNWGTGARRGSWAI</sequence>
<dbReference type="Proteomes" id="UP000011761">
    <property type="component" value="Unassembled WGS sequence"/>
</dbReference>
<feature type="compositionally biased region" description="Low complexity" evidence="1">
    <location>
        <begin position="277"/>
        <end position="295"/>
    </location>
</feature>
<dbReference type="eggNOG" id="ENOG502SHAB">
    <property type="taxonomic scope" value="Eukaryota"/>
</dbReference>
<evidence type="ECO:0000313" key="2">
    <source>
        <dbReference type="EMBL" id="EMC93286.1"/>
    </source>
</evidence>
<evidence type="ECO:0000256" key="1">
    <source>
        <dbReference type="SAM" id="MobiDB-lite"/>
    </source>
</evidence>
<feature type="compositionally biased region" description="Polar residues" evidence="1">
    <location>
        <begin position="418"/>
        <end position="433"/>
    </location>
</feature>
<organism evidence="2 3">
    <name type="scientific">Baudoinia panamericana (strain UAMH 10762)</name>
    <name type="common">Angels' share fungus</name>
    <name type="synonym">Baudoinia compniacensis (strain UAMH 10762)</name>
    <dbReference type="NCBI Taxonomy" id="717646"/>
    <lineage>
        <taxon>Eukaryota</taxon>
        <taxon>Fungi</taxon>
        <taxon>Dikarya</taxon>
        <taxon>Ascomycota</taxon>
        <taxon>Pezizomycotina</taxon>
        <taxon>Dothideomycetes</taxon>
        <taxon>Dothideomycetidae</taxon>
        <taxon>Mycosphaerellales</taxon>
        <taxon>Teratosphaeriaceae</taxon>
        <taxon>Baudoinia</taxon>
    </lineage>
</organism>
<feature type="non-terminal residue" evidence="2">
    <location>
        <position position="741"/>
    </location>
</feature>
<dbReference type="HOGENOM" id="CLU_011743_1_0_1"/>
<dbReference type="OMA" id="MCYLSEQ"/>
<feature type="region of interest" description="Disordered" evidence="1">
    <location>
        <begin position="414"/>
        <end position="433"/>
    </location>
</feature>
<dbReference type="OrthoDB" id="4716584at2759"/>
<dbReference type="RefSeq" id="XP_007679320.1">
    <property type="nucleotide sequence ID" value="XM_007681130.2"/>
</dbReference>
<evidence type="ECO:0000313" key="3">
    <source>
        <dbReference type="Proteomes" id="UP000011761"/>
    </source>
</evidence>
<protein>
    <submittedName>
        <fullName evidence="2">Uncharacterized protein</fullName>
    </submittedName>
</protein>
<keyword evidence="3" id="KW-1185">Reference proteome</keyword>
<dbReference type="EMBL" id="KB445560">
    <property type="protein sequence ID" value="EMC93286.1"/>
    <property type="molecule type" value="Genomic_DNA"/>
</dbReference>
<feature type="compositionally biased region" description="Basic and acidic residues" evidence="1">
    <location>
        <begin position="51"/>
        <end position="64"/>
    </location>
</feature>
<feature type="non-terminal residue" evidence="2">
    <location>
        <position position="1"/>
    </location>
</feature>
<feature type="compositionally biased region" description="Basic residues" evidence="1">
    <location>
        <begin position="196"/>
        <end position="210"/>
    </location>
</feature>
<name>M2M9Z6_BAUPA</name>
<accession>M2M9Z6</accession>
<feature type="region of interest" description="Disordered" evidence="1">
    <location>
        <begin position="1"/>
        <end position="311"/>
    </location>
</feature>
<reference evidence="2 3" key="1">
    <citation type="journal article" date="2012" name="PLoS Pathog.">
        <title>Diverse lifestyles and strategies of plant pathogenesis encoded in the genomes of eighteen Dothideomycetes fungi.</title>
        <authorList>
            <person name="Ohm R.A."/>
            <person name="Feau N."/>
            <person name="Henrissat B."/>
            <person name="Schoch C.L."/>
            <person name="Horwitz B.A."/>
            <person name="Barry K.W."/>
            <person name="Condon B.J."/>
            <person name="Copeland A.C."/>
            <person name="Dhillon B."/>
            <person name="Glaser F."/>
            <person name="Hesse C.N."/>
            <person name="Kosti I."/>
            <person name="LaButti K."/>
            <person name="Lindquist E.A."/>
            <person name="Lucas S."/>
            <person name="Salamov A.A."/>
            <person name="Bradshaw R.E."/>
            <person name="Ciuffetti L."/>
            <person name="Hamelin R.C."/>
            <person name="Kema G.H.J."/>
            <person name="Lawrence C."/>
            <person name="Scott J.A."/>
            <person name="Spatafora J.W."/>
            <person name="Turgeon B.G."/>
            <person name="de Wit P.J.G.M."/>
            <person name="Zhong S."/>
            <person name="Goodwin S.B."/>
            <person name="Grigoriev I.V."/>
        </authorList>
    </citation>
    <scope>NUCLEOTIDE SEQUENCE [LARGE SCALE GENOMIC DNA]</scope>
    <source>
        <strain evidence="2 3">UAMH 10762</strain>
    </source>
</reference>
<dbReference type="GeneID" id="19114443"/>
<dbReference type="AlphaFoldDB" id="M2M9Z6"/>
<proteinExistence type="predicted"/>
<dbReference type="KEGG" id="bcom:BAUCODRAFT_45003"/>
<gene>
    <name evidence="2" type="ORF">BAUCODRAFT_45003</name>
</gene>